<dbReference type="Gene3D" id="3.30.70.20">
    <property type="match status" value="1"/>
</dbReference>
<dbReference type="Proteomes" id="UP000534306">
    <property type="component" value="Unassembled WGS sequence"/>
</dbReference>
<evidence type="ECO:0000256" key="6">
    <source>
        <dbReference type="ARBA" id="ARBA00022857"/>
    </source>
</evidence>
<dbReference type="GO" id="GO:0046872">
    <property type="term" value="F:metal ion binding"/>
    <property type="evidence" value="ECO:0007669"/>
    <property type="project" value="UniProtKB-KW"/>
</dbReference>
<evidence type="ECO:0000256" key="9">
    <source>
        <dbReference type="ARBA" id="ARBA00023014"/>
    </source>
</evidence>
<evidence type="ECO:0000256" key="10">
    <source>
        <dbReference type="ARBA" id="ARBA00047776"/>
    </source>
</evidence>
<dbReference type="PANTHER" id="PTHR48467:SF1">
    <property type="entry name" value="GLUTAMATE SYNTHASE 1 [NADH], CHLOROPLASTIC-LIKE"/>
    <property type="match status" value="1"/>
</dbReference>
<organism evidence="13 14">
    <name type="scientific">Kribbella sandramycini</name>
    <dbReference type="NCBI Taxonomy" id="60450"/>
    <lineage>
        <taxon>Bacteria</taxon>
        <taxon>Bacillati</taxon>
        <taxon>Actinomycetota</taxon>
        <taxon>Actinomycetes</taxon>
        <taxon>Propionibacteriales</taxon>
        <taxon>Kribbellaceae</taxon>
        <taxon>Kribbella</taxon>
    </lineage>
</organism>
<evidence type="ECO:0000256" key="5">
    <source>
        <dbReference type="ARBA" id="ARBA00022827"/>
    </source>
</evidence>
<reference evidence="13 14" key="1">
    <citation type="submission" date="2020-05" db="EMBL/GenBank/DDBJ databases">
        <title>Genome sequence of Kribbella sandramycini ATCC 39419.</title>
        <authorList>
            <person name="Maclea K.S."/>
            <person name="Fair J.L."/>
        </authorList>
    </citation>
    <scope>NUCLEOTIDE SEQUENCE [LARGE SCALE GENOMIC DNA]</scope>
    <source>
        <strain evidence="13 14">ATCC 39419</strain>
    </source>
</reference>
<dbReference type="Gene3D" id="3.40.50.720">
    <property type="entry name" value="NAD(P)-binding Rossmann-like Domain"/>
    <property type="match status" value="1"/>
</dbReference>
<accession>A0A7Y4P043</accession>
<dbReference type="Pfam" id="PF07992">
    <property type="entry name" value="Pyr_redox_2"/>
    <property type="match status" value="1"/>
</dbReference>
<evidence type="ECO:0000313" key="14">
    <source>
        <dbReference type="Proteomes" id="UP000534306"/>
    </source>
</evidence>
<gene>
    <name evidence="12" type="ORF">HNR71_005056</name>
    <name evidence="13" type="ORF">HPO96_10855</name>
</gene>
<keyword evidence="8" id="KW-0408">Iron</keyword>
<dbReference type="InterPro" id="IPR055275">
    <property type="entry name" value="Ferredox_Rdtase"/>
</dbReference>
<evidence type="ECO:0000256" key="1">
    <source>
        <dbReference type="ARBA" id="ARBA00001974"/>
    </source>
</evidence>
<dbReference type="RefSeq" id="WP_171673224.1">
    <property type="nucleotide sequence ID" value="NZ_BAAAGT010000002.1"/>
</dbReference>
<dbReference type="GO" id="GO:0004324">
    <property type="term" value="F:ferredoxin-NADP+ reductase activity"/>
    <property type="evidence" value="ECO:0007669"/>
    <property type="project" value="UniProtKB-EC"/>
</dbReference>
<comment type="catalytic activity">
    <reaction evidence="10">
        <text>2 reduced [2Fe-2S]-[ferredoxin] + NADP(+) + H(+) = 2 oxidized [2Fe-2S]-[ferredoxin] + NADPH</text>
        <dbReference type="Rhea" id="RHEA:20125"/>
        <dbReference type="Rhea" id="RHEA-COMP:10000"/>
        <dbReference type="Rhea" id="RHEA-COMP:10001"/>
        <dbReference type="ChEBI" id="CHEBI:15378"/>
        <dbReference type="ChEBI" id="CHEBI:33737"/>
        <dbReference type="ChEBI" id="CHEBI:33738"/>
        <dbReference type="ChEBI" id="CHEBI:57783"/>
        <dbReference type="ChEBI" id="CHEBI:58349"/>
        <dbReference type="EC" id="1.18.1.2"/>
    </reaction>
</comment>
<keyword evidence="4" id="KW-0479">Metal-binding</keyword>
<dbReference type="PRINTS" id="PR00419">
    <property type="entry name" value="ADXRDTASE"/>
</dbReference>
<name>A0A7Y4P043_9ACTN</name>
<dbReference type="EMBL" id="JACHKF010000001">
    <property type="protein sequence ID" value="MBB6569419.1"/>
    <property type="molecule type" value="Genomic_DNA"/>
</dbReference>
<sequence>MPYAITQSCCSDASCVAVCPVNCIHPTPEERAFGNTDMLYVDPDTCISCGACSDACPADAIHPIESLTGALQDYAAINAAYFEDIPTAAAAGPLFHNWEPPEPTRTLPSAAKPLRVAIVGTGPAGMYAAEDLLLHTNAEVTLIDRLAQPGGLLRYGVAPDHLATRRITNRFTRFHNHPRARSLLGVDVGATLTNDDVLAHHDAVIYAVGSTADRRLGIPGEDLPGSLAARDIVSWYNAHPDAAPVDLPDGRVVIAGSGNVALDVARILAADPATLTDTEIAEGALSALFSHTDREIVVLTRRGPADAAYTLPELHELKNLPGVQLVVDPRGAEEIATSTHPKAVALRDVRQEAINWQADPTSGRRIVLRFHSTPTDLVPDGPRLGSVRLADGELVKASLFIRSIGYRGTPIPGLPFDDATAVVPNTAGRVTDRPGTYVVGWIKRGPTGGIGTNRTCAAETVTALLEDAAAGRLTTPRRSTRRFHRLAKRARRT</sequence>
<dbReference type="SUPFAM" id="SSF54862">
    <property type="entry name" value="4Fe-4S ferredoxins"/>
    <property type="match status" value="1"/>
</dbReference>
<keyword evidence="14" id="KW-1185">Reference proteome</keyword>
<keyword evidence="5" id="KW-0274">FAD</keyword>
<evidence type="ECO:0000313" key="13">
    <source>
        <dbReference type="EMBL" id="NOL40745.1"/>
    </source>
</evidence>
<dbReference type="Gene3D" id="3.50.50.60">
    <property type="entry name" value="FAD/NAD(P)-binding domain"/>
    <property type="match status" value="1"/>
</dbReference>
<keyword evidence="7 12" id="KW-0560">Oxidoreductase</keyword>
<protein>
    <recommendedName>
        <fullName evidence="2">ferredoxin--NADP(+) reductase</fullName>
        <ecNumber evidence="2">1.18.1.2</ecNumber>
    </recommendedName>
</protein>
<dbReference type="EC" id="1.18.1.2" evidence="2"/>
<dbReference type="PROSITE" id="PS00198">
    <property type="entry name" value="4FE4S_FER_1"/>
    <property type="match status" value="1"/>
</dbReference>
<dbReference type="InterPro" id="IPR017896">
    <property type="entry name" value="4Fe4S_Fe-S-bd"/>
</dbReference>
<dbReference type="SUPFAM" id="SSF51971">
    <property type="entry name" value="Nucleotide-binding domain"/>
    <property type="match status" value="1"/>
</dbReference>
<comment type="caution">
    <text evidence="13">The sequence shown here is derived from an EMBL/GenBank/DDBJ whole genome shotgun (WGS) entry which is preliminary data.</text>
</comment>
<dbReference type="InterPro" id="IPR023753">
    <property type="entry name" value="FAD/NAD-binding_dom"/>
</dbReference>
<evidence type="ECO:0000256" key="4">
    <source>
        <dbReference type="ARBA" id="ARBA00022723"/>
    </source>
</evidence>
<comment type="cofactor">
    <cofactor evidence="1">
        <name>FAD</name>
        <dbReference type="ChEBI" id="CHEBI:57692"/>
    </cofactor>
</comment>
<dbReference type="GO" id="GO:0051536">
    <property type="term" value="F:iron-sulfur cluster binding"/>
    <property type="evidence" value="ECO:0007669"/>
    <property type="project" value="UniProtKB-KW"/>
</dbReference>
<evidence type="ECO:0000259" key="11">
    <source>
        <dbReference type="PROSITE" id="PS51379"/>
    </source>
</evidence>
<dbReference type="InterPro" id="IPR036188">
    <property type="entry name" value="FAD/NAD-bd_sf"/>
</dbReference>
<dbReference type="AlphaFoldDB" id="A0A7Y4P043"/>
<evidence type="ECO:0000256" key="2">
    <source>
        <dbReference type="ARBA" id="ARBA00013223"/>
    </source>
</evidence>
<evidence type="ECO:0000256" key="3">
    <source>
        <dbReference type="ARBA" id="ARBA00022630"/>
    </source>
</evidence>
<evidence type="ECO:0000313" key="12">
    <source>
        <dbReference type="EMBL" id="MBB6569419.1"/>
    </source>
</evidence>
<keyword evidence="9" id="KW-0411">Iron-sulfur</keyword>
<feature type="domain" description="4Fe-4S ferredoxin-type" evidence="11">
    <location>
        <begin position="1"/>
        <end position="29"/>
    </location>
</feature>
<keyword evidence="6" id="KW-0521">NADP</keyword>
<dbReference type="CDD" id="cd04410">
    <property type="entry name" value="DMSOR_beta-like"/>
    <property type="match status" value="1"/>
</dbReference>
<dbReference type="PANTHER" id="PTHR48467">
    <property type="entry name" value="GLUTAMATE SYNTHASE 1 [NADH], CHLOROPLASTIC-LIKE"/>
    <property type="match status" value="1"/>
</dbReference>
<reference evidence="12 15" key="2">
    <citation type="submission" date="2020-08" db="EMBL/GenBank/DDBJ databases">
        <title>Sequencing the genomes of 1000 actinobacteria strains.</title>
        <authorList>
            <person name="Klenk H.-P."/>
        </authorList>
    </citation>
    <scope>NUCLEOTIDE SEQUENCE [LARGE SCALE GENOMIC DNA]</scope>
    <source>
        <strain evidence="12 15">DSM 15626</strain>
    </source>
</reference>
<feature type="domain" description="4Fe-4S ferredoxin-type" evidence="11">
    <location>
        <begin position="37"/>
        <end position="66"/>
    </location>
</feature>
<evidence type="ECO:0000256" key="7">
    <source>
        <dbReference type="ARBA" id="ARBA00023002"/>
    </source>
</evidence>
<dbReference type="Pfam" id="PF00037">
    <property type="entry name" value="Fer4"/>
    <property type="match status" value="1"/>
</dbReference>
<proteinExistence type="predicted"/>
<dbReference type="InterPro" id="IPR017900">
    <property type="entry name" value="4Fe4S_Fe_S_CS"/>
</dbReference>
<keyword evidence="3" id="KW-0285">Flavoprotein</keyword>
<dbReference type="EMBL" id="JABJRC010000002">
    <property type="protein sequence ID" value="NOL40745.1"/>
    <property type="molecule type" value="Genomic_DNA"/>
</dbReference>
<evidence type="ECO:0000256" key="8">
    <source>
        <dbReference type="ARBA" id="ARBA00023004"/>
    </source>
</evidence>
<dbReference type="Proteomes" id="UP000553957">
    <property type="component" value="Unassembled WGS sequence"/>
</dbReference>
<evidence type="ECO:0000313" key="15">
    <source>
        <dbReference type="Proteomes" id="UP000553957"/>
    </source>
</evidence>
<dbReference type="PROSITE" id="PS51379">
    <property type="entry name" value="4FE4S_FER_2"/>
    <property type="match status" value="2"/>
</dbReference>